<evidence type="ECO:0000313" key="2">
    <source>
        <dbReference type="Proteomes" id="UP000008555"/>
    </source>
</evidence>
<protein>
    <submittedName>
        <fullName evidence="1">Uncharacterized protein</fullName>
    </submittedName>
</protein>
<organism evidence="1 2">
    <name type="scientific">Coxiella burnetii (strain Dugway 5J108-111)</name>
    <dbReference type="NCBI Taxonomy" id="434922"/>
    <lineage>
        <taxon>Bacteria</taxon>
        <taxon>Pseudomonadati</taxon>
        <taxon>Pseudomonadota</taxon>
        <taxon>Gammaproteobacteria</taxon>
        <taxon>Legionellales</taxon>
        <taxon>Coxiellaceae</taxon>
        <taxon>Coxiella</taxon>
    </lineage>
</organism>
<dbReference type="AlphaFoldDB" id="A9KBH2"/>
<name>A9KBH2_COXBN</name>
<accession>A9KBH2</accession>
<dbReference type="KEGG" id="cbd:CBUD_0192"/>
<dbReference type="HOGENOM" id="CLU_2933611_0_0_6"/>
<sequence length="60" mass="7438">MGFDIFYYCCDRRFIWIYGDSSSFRWNRKNLIFYFPSIICNILNRYARSRKKTKTLTTVF</sequence>
<dbReference type="EMBL" id="CP000733">
    <property type="protein sequence ID" value="ABS77884.1"/>
    <property type="molecule type" value="Genomic_DNA"/>
</dbReference>
<evidence type="ECO:0000313" key="1">
    <source>
        <dbReference type="EMBL" id="ABS77884.1"/>
    </source>
</evidence>
<gene>
    <name evidence="1" type="ordered locus">CBUD_0192</name>
</gene>
<dbReference type="Proteomes" id="UP000008555">
    <property type="component" value="Chromosome"/>
</dbReference>
<reference evidence="1 2" key="1">
    <citation type="journal article" date="2009" name="Infect. Immun.">
        <title>Comparative genomics reveal extensive transposon-mediated genomic plasticity and diversity among potential effector proteins within the genus Coxiella.</title>
        <authorList>
            <person name="Beare P.A."/>
            <person name="Unsworth N."/>
            <person name="Andoh M."/>
            <person name="Voth D.E."/>
            <person name="Omsland A."/>
            <person name="Gilk S.D."/>
            <person name="Williams K.P."/>
            <person name="Sobral B.W."/>
            <person name="Kupko J.J.III."/>
            <person name="Porcella S.F."/>
            <person name="Samuel J.E."/>
            <person name="Heinzen R.A."/>
        </authorList>
    </citation>
    <scope>NUCLEOTIDE SEQUENCE [LARGE SCALE GENOMIC DNA]</scope>
    <source>
        <strain evidence="1 2">Dugway 5J108-111</strain>
    </source>
</reference>
<proteinExistence type="predicted"/>